<keyword evidence="1" id="KW-0472">Membrane</keyword>
<comment type="caution">
    <text evidence="2">The sequence shown here is derived from an EMBL/GenBank/DDBJ whole genome shotgun (WGS) entry which is preliminary data.</text>
</comment>
<evidence type="ECO:0000313" key="2">
    <source>
        <dbReference type="EMBL" id="EBS4547614.1"/>
    </source>
</evidence>
<name>A0A5U9VPQ3_SALNE</name>
<evidence type="ECO:0000256" key="1">
    <source>
        <dbReference type="SAM" id="Phobius"/>
    </source>
</evidence>
<reference evidence="2" key="1">
    <citation type="submission" date="2018-06" db="EMBL/GenBank/DDBJ databases">
        <authorList>
            <person name="Ashton P.M."/>
            <person name="Dallman T."/>
            <person name="Nair S."/>
            <person name="De Pinna E."/>
            <person name="Peters T."/>
            <person name="Grant K."/>
        </authorList>
    </citation>
    <scope>NUCLEOTIDE SEQUENCE [LARGE SCALE GENOMIC DNA]</scope>
    <source>
        <strain evidence="2">160804</strain>
    </source>
</reference>
<sequence length="96" mass="10925">MVVKIHILSPHLGNQIAAGEVMERTASIVKEKLENAIFAGVLTSIIRDWYFTPPSHRLNNTLCSNRTDDVFSSYGWCCLVILFLFSVIIIFIECHR</sequence>
<accession>A0A5U9VPQ3</accession>
<dbReference type="EMBL" id="AAGVNP010000097">
    <property type="protein sequence ID" value="EBS4547614.1"/>
    <property type="molecule type" value="Genomic_DNA"/>
</dbReference>
<protein>
    <submittedName>
        <fullName evidence="2">Uncharacterized protein</fullName>
    </submittedName>
</protein>
<keyword evidence="1" id="KW-1133">Transmembrane helix</keyword>
<dbReference type="AlphaFoldDB" id="A0A5U9VPQ3"/>
<proteinExistence type="predicted"/>
<organism evidence="2">
    <name type="scientific">Salmonella newport</name>
    <dbReference type="NCBI Taxonomy" id="108619"/>
    <lineage>
        <taxon>Bacteria</taxon>
        <taxon>Pseudomonadati</taxon>
        <taxon>Pseudomonadota</taxon>
        <taxon>Gammaproteobacteria</taxon>
        <taxon>Enterobacterales</taxon>
        <taxon>Enterobacteriaceae</taxon>
        <taxon>Salmonella</taxon>
    </lineage>
</organism>
<keyword evidence="1" id="KW-0812">Transmembrane</keyword>
<gene>
    <name evidence="2" type="ORF">DQK32_17185</name>
</gene>
<dbReference type="Proteomes" id="UP000839885">
    <property type="component" value="Unassembled WGS sequence"/>
</dbReference>
<feature type="transmembrane region" description="Helical" evidence="1">
    <location>
        <begin position="71"/>
        <end position="92"/>
    </location>
</feature>